<dbReference type="EMBL" id="HBUE01072174">
    <property type="protein sequence ID" value="CAG6473156.1"/>
    <property type="molecule type" value="Transcribed_RNA"/>
</dbReference>
<reference evidence="1" key="1">
    <citation type="submission" date="2021-05" db="EMBL/GenBank/DDBJ databases">
        <authorList>
            <person name="Alioto T."/>
            <person name="Alioto T."/>
            <person name="Gomez Garrido J."/>
        </authorList>
    </citation>
    <scope>NUCLEOTIDE SEQUENCE</scope>
</reference>
<name>A0A8D8FIY9_CULPI</name>
<organism evidence="1">
    <name type="scientific">Culex pipiens</name>
    <name type="common">House mosquito</name>
    <dbReference type="NCBI Taxonomy" id="7175"/>
    <lineage>
        <taxon>Eukaryota</taxon>
        <taxon>Metazoa</taxon>
        <taxon>Ecdysozoa</taxon>
        <taxon>Arthropoda</taxon>
        <taxon>Hexapoda</taxon>
        <taxon>Insecta</taxon>
        <taxon>Pterygota</taxon>
        <taxon>Neoptera</taxon>
        <taxon>Endopterygota</taxon>
        <taxon>Diptera</taxon>
        <taxon>Nematocera</taxon>
        <taxon>Culicoidea</taxon>
        <taxon>Culicidae</taxon>
        <taxon>Culicinae</taxon>
        <taxon>Culicini</taxon>
        <taxon>Culex</taxon>
        <taxon>Culex</taxon>
    </lineage>
</organism>
<dbReference type="EMBL" id="HBUE01354055">
    <property type="protein sequence ID" value="CAG6604819.1"/>
    <property type="molecule type" value="Transcribed_RNA"/>
</dbReference>
<dbReference type="EMBL" id="HBUE01246899">
    <property type="protein sequence ID" value="CAG6552498.1"/>
    <property type="molecule type" value="Transcribed_RNA"/>
</dbReference>
<dbReference type="EMBL" id="HBUE01354056">
    <property type="protein sequence ID" value="CAG6604821.1"/>
    <property type="molecule type" value="Transcribed_RNA"/>
</dbReference>
<dbReference type="EMBL" id="HBUE01246898">
    <property type="protein sequence ID" value="CAG6552496.1"/>
    <property type="molecule type" value="Transcribed_RNA"/>
</dbReference>
<sequence>MSQPVADGGSVLKWTRHDTNCDYRYNDRAKLGNLCDMWQKHQPSAAAHPQEIQNENHHPAVYISDRNSAGHRIGARPQVVLCVRHGFAYLLHDLRLHILQPRHGVRRRRGRFHQVQ</sequence>
<evidence type="ECO:0000313" key="1">
    <source>
        <dbReference type="EMBL" id="CAG6473156.1"/>
    </source>
</evidence>
<protein>
    <submittedName>
        <fullName evidence="1">(northern house mosquito) hypothetical protein</fullName>
    </submittedName>
</protein>
<dbReference type="EMBL" id="HBUE01354057">
    <property type="protein sequence ID" value="CAG6604823.1"/>
    <property type="molecule type" value="Transcribed_RNA"/>
</dbReference>
<accession>A0A8D8FIY9</accession>
<dbReference type="EMBL" id="HBUE01246900">
    <property type="protein sequence ID" value="CAG6552500.1"/>
    <property type="molecule type" value="Transcribed_RNA"/>
</dbReference>
<dbReference type="AlphaFoldDB" id="A0A8D8FIY9"/>
<proteinExistence type="predicted"/>
<dbReference type="EMBL" id="HBUE01246896">
    <property type="protein sequence ID" value="CAG6552494.1"/>
    <property type="molecule type" value="Transcribed_RNA"/>
</dbReference>
<dbReference type="EMBL" id="HBUE01354053">
    <property type="protein sequence ID" value="CAG6604817.1"/>
    <property type="molecule type" value="Transcribed_RNA"/>
</dbReference>
<dbReference type="EMBL" id="HBUE01354052">
    <property type="protein sequence ID" value="CAG6604815.1"/>
    <property type="molecule type" value="Transcribed_RNA"/>
</dbReference>
<dbReference type="EMBL" id="HBUE01246895">
    <property type="protein sequence ID" value="CAG6552492.1"/>
    <property type="molecule type" value="Transcribed_RNA"/>
</dbReference>